<dbReference type="KEGG" id="pne:Pnec_1122"/>
<reference evidence="1" key="1">
    <citation type="submission" date="2008-03" db="EMBL/GenBank/DDBJ databases">
        <title>Complete sequence of Polynucleobacter necessarius STIR1.</title>
        <authorList>
            <consortium name="US DOE Joint Genome Institute"/>
            <person name="Copeland A."/>
            <person name="Lucas S."/>
            <person name="Lapidus A."/>
            <person name="Barry K."/>
            <person name="Detter J.C."/>
            <person name="Glavina del Rio T."/>
            <person name="Hammon N."/>
            <person name="Israni S."/>
            <person name="Dalin E."/>
            <person name="Tice H."/>
            <person name="Pitluck S."/>
            <person name="Chain P."/>
            <person name="Malfatti S."/>
            <person name="Shin M."/>
            <person name="Vergez L."/>
            <person name="Schmutz J."/>
            <person name="Larimer F."/>
            <person name="Land M."/>
            <person name="Hauser L."/>
            <person name="Kyrpides N."/>
            <person name="Kim E."/>
            <person name="Hahn M."/>
            <person name="Richardson P."/>
        </authorList>
    </citation>
    <scope>NUCLEOTIDE SEQUENCE [LARGE SCALE GENOMIC DNA]</scope>
    <source>
        <strain evidence="1">STIR1</strain>
    </source>
</reference>
<name>B1XVB3_POLNS</name>
<proteinExistence type="predicted"/>
<evidence type="ECO:0000313" key="1">
    <source>
        <dbReference type="EMBL" id="ACB44290.1"/>
    </source>
</evidence>
<dbReference type="HOGENOM" id="CLU_3404801_0_0_4"/>
<sequence>MIETSGKKLAGPIIRLHPNEILWLRELMLL</sequence>
<protein>
    <submittedName>
        <fullName evidence="1">Uncharacterized protein</fullName>
    </submittedName>
</protein>
<accession>B1XVB3</accession>
<dbReference type="EMBL" id="CP001010">
    <property type="protein sequence ID" value="ACB44290.1"/>
    <property type="molecule type" value="Genomic_DNA"/>
</dbReference>
<gene>
    <name evidence="1" type="ordered locus">Pnec_1122</name>
</gene>
<organism evidence="1">
    <name type="scientific">Polynucleobacter necessarius subsp. necessarius (strain STIR1)</name>
    <dbReference type="NCBI Taxonomy" id="452638"/>
    <lineage>
        <taxon>Bacteria</taxon>
        <taxon>Pseudomonadati</taxon>
        <taxon>Pseudomonadota</taxon>
        <taxon>Betaproteobacteria</taxon>
        <taxon>Burkholderiales</taxon>
        <taxon>Burkholderiaceae</taxon>
        <taxon>Polynucleobacter</taxon>
    </lineage>
</organism>
<dbReference type="AlphaFoldDB" id="B1XVB3"/>